<gene>
    <name evidence="2" type="ORF">GTHE00462_LOCUS24335</name>
</gene>
<dbReference type="EMBL" id="HBKN01031326">
    <property type="protein sequence ID" value="CAE2316150.1"/>
    <property type="molecule type" value="Transcribed_RNA"/>
</dbReference>
<protein>
    <submittedName>
        <fullName evidence="2">Uncharacterized protein</fullName>
    </submittedName>
</protein>
<reference evidence="2" key="1">
    <citation type="submission" date="2021-01" db="EMBL/GenBank/DDBJ databases">
        <authorList>
            <person name="Corre E."/>
            <person name="Pelletier E."/>
            <person name="Niang G."/>
            <person name="Scheremetjew M."/>
            <person name="Finn R."/>
            <person name="Kale V."/>
            <person name="Holt S."/>
            <person name="Cochrane G."/>
            <person name="Meng A."/>
            <person name="Brown T."/>
            <person name="Cohen L."/>
        </authorList>
    </citation>
    <scope>NUCLEOTIDE SEQUENCE</scope>
    <source>
        <strain evidence="2">CCMP 2712</strain>
    </source>
</reference>
<evidence type="ECO:0000256" key="1">
    <source>
        <dbReference type="SAM" id="MobiDB-lite"/>
    </source>
</evidence>
<organism evidence="2">
    <name type="scientific">Guillardia theta</name>
    <name type="common">Cryptophyte</name>
    <name type="synonym">Cryptomonas phi</name>
    <dbReference type="NCBI Taxonomy" id="55529"/>
    <lineage>
        <taxon>Eukaryota</taxon>
        <taxon>Cryptophyceae</taxon>
        <taxon>Pyrenomonadales</taxon>
        <taxon>Geminigeraceae</taxon>
        <taxon>Guillardia</taxon>
    </lineage>
</organism>
<sequence>MAKSGLKRSVDTVEMLAARRSPRYNREKQTPKKRKSILDQSEWAAKPKQEIEPLQTINEASQCQAIETDLEDGDSNLPDNCAIGVPVVKGTAASYIEIGRERIEITLMKSVQSKNFAFVRYLLMAGWIPETGLPALCQFSITVHRSSMKQERLCVRNAWALHYAICCESFWCAAALIVAFPHLVLLPCVVSVEDGAEEEWTILQLTTYFCDLYREQGNGQVYEAYRSALDVLEAFLLQWAMVPFMEEETAQKRLGAAGDNPEELVNNLTTAARRIKNEFQHDSK</sequence>
<evidence type="ECO:0000313" key="2">
    <source>
        <dbReference type="EMBL" id="CAE2316150.1"/>
    </source>
</evidence>
<name>A0A7S4NXW4_GUITH</name>
<dbReference type="AlphaFoldDB" id="A0A7S4NXW4"/>
<feature type="region of interest" description="Disordered" evidence="1">
    <location>
        <begin position="1"/>
        <end position="42"/>
    </location>
</feature>
<proteinExistence type="predicted"/>
<accession>A0A7S4NXW4</accession>